<keyword evidence="2" id="KW-1185">Reference proteome</keyword>
<sequence length="195" mass="22511">MSRERKSRKLKPKILFFVEGKTEKVFFDALAQHYRLNAAKTVKIIEGSGLDWVDKVKNMLKNNPSLKTDERTQIYIVFDRDRLSVDAISRMQHKVEKMRKHISICELGFSNRSFEVWLLAHYRKITARIEDQRHLCTELSKCLGYEYIKGSSQQMESILKGDKVYQAIANTKAVADIAVDQQSTNIGMIVNAVIN</sequence>
<evidence type="ECO:0000313" key="1">
    <source>
        <dbReference type="EMBL" id="MFC6163159.1"/>
    </source>
</evidence>
<dbReference type="Proteomes" id="UP001596253">
    <property type="component" value="Unassembled WGS sequence"/>
</dbReference>
<accession>A0ABW1R1K1</accession>
<gene>
    <name evidence="1" type="ORF">ACFP3T_00450</name>
</gene>
<reference evidence="2" key="1">
    <citation type="journal article" date="2019" name="Int. J. Syst. Evol. Microbiol.">
        <title>The Global Catalogue of Microorganisms (GCM) 10K type strain sequencing project: providing services to taxonomists for standard genome sequencing and annotation.</title>
        <authorList>
            <consortium name="The Broad Institute Genomics Platform"/>
            <consortium name="The Broad Institute Genome Sequencing Center for Infectious Disease"/>
            <person name="Wu L."/>
            <person name="Ma J."/>
        </authorList>
    </citation>
    <scope>NUCLEOTIDE SEQUENCE [LARGE SCALE GENOMIC DNA]</scope>
    <source>
        <strain evidence="2">CCM 8932</strain>
    </source>
</reference>
<evidence type="ECO:0000313" key="2">
    <source>
        <dbReference type="Proteomes" id="UP001596253"/>
    </source>
</evidence>
<dbReference type="RefSeq" id="WP_137640306.1">
    <property type="nucleotide sequence ID" value="NZ_BJDK01000017.1"/>
</dbReference>
<dbReference type="InterPro" id="IPR025591">
    <property type="entry name" value="RloB"/>
</dbReference>
<dbReference type="EMBL" id="JBHSSD010000002">
    <property type="protein sequence ID" value="MFC6163159.1"/>
    <property type="molecule type" value="Genomic_DNA"/>
</dbReference>
<organism evidence="1 2">
    <name type="scientific">Lactiplantibacillus dongliensis</name>
    <dbReference type="NCBI Taxonomy" id="2559919"/>
    <lineage>
        <taxon>Bacteria</taxon>
        <taxon>Bacillati</taxon>
        <taxon>Bacillota</taxon>
        <taxon>Bacilli</taxon>
        <taxon>Lactobacillales</taxon>
        <taxon>Lactobacillaceae</taxon>
        <taxon>Lactiplantibacillus</taxon>
    </lineage>
</organism>
<comment type="caution">
    <text evidence="1">The sequence shown here is derived from an EMBL/GenBank/DDBJ whole genome shotgun (WGS) entry which is preliminary data.</text>
</comment>
<name>A0ABW1R1K1_9LACO</name>
<dbReference type="Pfam" id="PF13707">
    <property type="entry name" value="RloB"/>
    <property type="match status" value="1"/>
</dbReference>
<proteinExistence type="predicted"/>
<protein>
    <submittedName>
        <fullName evidence="1">RloB family protein</fullName>
    </submittedName>
</protein>